<accession>A0ABP2U0J6</accession>
<reference evidence="2" key="1">
    <citation type="submission" date="2013-02" db="EMBL/GenBank/DDBJ databases">
        <title>The Genome Sequence of Acinetobacter sp. NIPH 236.</title>
        <authorList>
            <consortium name="The Broad Institute Genome Sequencing Platform"/>
            <consortium name="The Broad Institute Genome Sequencing Center for Infectious Disease"/>
            <person name="Cerqueira G."/>
            <person name="Feldgarden M."/>
            <person name="Courvalin P."/>
            <person name="Perichon B."/>
            <person name="Grillot-Courvalin C."/>
            <person name="Clermont D."/>
            <person name="Rocha E."/>
            <person name="Yoon E.-J."/>
            <person name="Nemec A."/>
            <person name="Walker B."/>
            <person name="Young S.K."/>
            <person name="Zeng Q."/>
            <person name="Gargeya S."/>
            <person name="Fitzgerald M."/>
            <person name="Haas B."/>
            <person name="Abouelleil A."/>
            <person name="Alvarado L."/>
            <person name="Arachchi H.M."/>
            <person name="Berlin A.M."/>
            <person name="Chapman S.B."/>
            <person name="Dewar J."/>
            <person name="Goldberg J."/>
            <person name="Griggs A."/>
            <person name="Gujja S."/>
            <person name="Hansen M."/>
            <person name="Howarth C."/>
            <person name="Imamovic A."/>
            <person name="Larimer J."/>
            <person name="McCowan C."/>
            <person name="Murphy C."/>
            <person name="Neiman D."/>
            <person name="Pearson M."/>
            <person name="Priest M."/>
            <person name="Roberts A."/>
            <person name="Saif S."/>
            <person name="Shea T."/>
            <person name="Sisk P."/>
            <person name="Sykes S."/>
            <person name="Wortman J."/>
            <person name="Nusbaum C."/>
            <person name="Birren B."/>
        </authorList>
    </citation>
    <scope>NUCLEOTIDE SEQUENCE [LARGE SCALE GENOMIC DNA]</scope>
    <source>
        <strain evidence="2">NIPH 236</strain>
    </source>
</reference>
<dbReference type="Proteomes" id="UP000013190">
    <property type="component" value="Unassembled WGS sequence"/>
</dbReference>
<evidence type="ECO:0000313" key="2">
    <source>
        <dbReference type="Proteomes" id="UP000013190"/>
    </source>
</evidence>
<dbReference type="RefSeq" id="WP_004660007.1">
    <property type="nucleotide sequence ID" value="NZ_BMDV01000003.1"/>
</dbReference>
<comment type="caution">
    <text evidence="1">The sequence shown here is derived from an EMBL/GenBank/DDBJ whole genome shotgun (WGS) entry which is preliminary data.</text>
</comment>
<dbReference type="EMBL" id="APOJ01000016">
    <property type="protein sequence ID" value="ENU27947.1"/>
    <property type="molecule type" value="Genomic_DNA"/>
</dbReference>
<keyword evidence="2" id="KW-1185">Reference proteome</keyword>
<protein>
    <submittedName>
        <fullName evidence="1">Uncharacterized protein</fullName>
    </submittedName>
</protein>
<organism evidence="1 2">
    <name type="scientific">Acinetobacter modestus</name>
    <dbReference type="NCBI Taxonomy" id="1776740"/>
    <lineage>
        <taxon>Bacteria</taxon>
        <taxon>Pseudomonadati</taxon>
        <taxon>Pseudomonadota</taxon>
        <taxon>Gammaproteobacteria</taxon>
        <taxon>Moraxellales</taxon>
        <taxon>Moraxellaceae</taxon>
        <taxon>Acinetobacter</taxon>
    </lineage>
</organism>
<proteinExistence type="predicted"/>
<dbReference type="GeneID" id="92834202"/>
<gene>
    <name evidence="1" type="ORF">F992_00779</name>
</gene>
<name>A0ABP2U0J6_9GAMM</name>
<reference evidence="1 2" key="2">
    <citation type="journal article" date="2016" name="Int. J. Syst. Evol. Microbiol.">
        <title>Taxonomy of haemolytic and/or proteolytic strains of the genus Acinetobacter with the proposal of Acinetobacter courvalinii sp. nov. (genomic species 14 sensu Bouvet &amp; Jeanjean), Acinetobacter dispersus sp. nov. (genomic species 17), Acinetobacter modestus sp. nov., Acinetobacter proteolyticus sp. nov. and Acinetobacter vivianii sp. nov.</title>
        <authorList>
            <person name="Nemec A."/>
            <person name="Radolfova-Krizova L."/>
            <person name="Maixnerova M."/>
            <person name="Vrestiakova E."/>
            <person name="Jezek P."/>
            <person name="Sedo O."/>
        </authorList>
    </citation>
    <scope>NUCLEOTIDE SEQUENCE [LARGE SCALE GENOMIC DNA]</scope>
    <source>
        <strain evidence="1 2">NIPH 236</strain>
    </source>
</reference>
<sequence>MTVIDKADLPVGMSVEDYKHLSSDCLLKLRTQGIYSKEVQQSLKLVLTHASDSGLESFYQWARDLGFIPPVYGYLDDGTPVFNAKVTAEHTGLSIEAVNQLIEILAIRRELQGLDAITPDQINRAQ</sequence>
<evidence type="ECO:0000313" key="1">
    <source>
        <dbReference type="EMBL" id="ENU27947.1"/>
    </source>
</evidence>